<feature type="compositionally biased region" description="Basic residues" evidence="1">
    <location>
        <begin position="33"/>
        <end position="42"/>
    </location>
</feature>
<dbReference type="InterPro" id="IPR038664">
    <property type="entry name" value="Gar1/Naf1_Cbf5-bd_sf"/>
</dbReference>
<dbReference type="Proteomes" id="UP000886217">
    <property type="component" value="Unassembled WGS sequence"/>
</dbReference>
<dbReference type="AlphaFoldDB" id="A0A7C5P9Z2"/>
<dbReference type="SUPFAM" id="SSF50447">
    <property type="entry name" value="Translation proteins"/>
    <property type="match status" value="1"/>
</dbReference>
<dbReference type="InterPro" id="IPR007504">
    <property type="entry name" value="H/ACA_rnp_Gar1/Naf1"/>
</dbReference>
<sequence>MAESAEESVRKARNAPSPNAAVQEAGEKAARKAEKKRKKGKKVRLGRALHVLGSVLVVRSERPLNVRRVQNAIVVAKGKKKVGKVHDIFGPVSSPYVSVKIFQGVSERRLLKLLGRNVFILQR</sequence>
<gene>
    <name evidence="2" type="ORF">ENL40_03830</name>
</gene>
<organism evidence="2">
    <name type="scientific">Thermococcus litoralis</name>
    <dbReference type="NCBI Taxonomy" id="2265"/>
    <lineage>
        <taxon>Archaea</taxon>
        <taxon>Methanobacteriati</taxon>
        <taxon>Methanobacteriota</taxon>
        <taxon>Thermococci</taxon>
        <taxon>Thermococcales</taxon>
        <taxon>Thermococcaceae</taxon>
        <taxon>Thermococcus</taxon>
    </lineage>
</organism>
<comment type="caution">
    <text evidence="2">The sequence shown here is derived from an EMBL/GenBank/DDBJ whole genome shotgun (WGS) entry which is preliminary data.</text>
</comment>
<reference evidence="2" key="1">
    <citation type="journal article" date="2020" name="mSystems">
        <title>Genome- and Community-Level Interaction Insights into Carbon Utilization and Element Cycling Functions of Hydrothermarchaeota in Hydrothermal Sediment.</title>
        <authorList>
            <person name="Zhou Z."/>
            <person name="Liu Y."/>
            <person name="Xu W."/>
            <person name="Pan J."/>
            <person name="Luo Z.H."/>
            <person name="Li M."/>
        </authorList>
    </citation>
    <scope>NUCLEOTIDE SEQUENCE [LARGE SCALE GENOMIC DNA]</scope>
    <source>
        <strain evidence="2">HyVt-93</strain>
    </source>
</reference>
<dbReference type="Pfam" id="PF04410">
    <property type="entry name" value="Gar1"/>
    <property type="match status" value="1"/>
</dbReference>
<dbReference type="EMBL" id="DRTU01000168">
    <property type="protein sequence ID" value="HHI00592.1"/>
    <property type="molecule type" value="Genomic_DNA"/>
</dbReference>
<protein>
    <recommendedName>
        <fullName evidence="3">H/ACA RNA-protein complex protein Gar1</fullName>
    </recommendedName>
</protein>
<evidence type="ECO:0008006" key="3">
    <source>
        <dbReference type="Google" id="ProtNLM"/>
    </source>
</evidence>
<feature type="region of interest" description="Disordered" evidence="1">
    <location>
        <begin position="1"/>
        <end position="42"/>
    </location>
</feature>
<evidence type="ECO:0000313" key="2">
    <source>
        <dbReference type="EMBL" id="HHI00592.1"/>
    </source>
</evidence>
<proteinExistence type="predicted"/>
<evidence type="ECO:0000256" key="1">
    <source>
        <dbReference type="SAM" id="MobiDB-lite"/>
    </source>
</evidence>
<dbReference type="InterPro" id="IPR009000">
    <property type="entry name" value="Transl_B-barrel_sf"/>
</dbReference>
<dbReference type="Gene3D" id="2.40.10.230">
    <property type="entry name" value="Probable tRNA pseudouridine synthase domain"/>
    <property type="match status" value="1"/>
</dbReference>
<accession>A0A7C5P9Z2</accession>
<name>A0A7C5P9Z2_THELI</name>
<dbReference type="GO" id="GO:0042254">
    <property type="term" value="P:ribosome biogenesis"/>
    <property type="evidence" value="ECO:0007669"/>
    <property type="project" value="InterPro"/>
</dbReference>
<dbReference type="GO" id="GO:0001522">
    <property type="term" value="P:pseudouridine synthesis"/>
    <property type="evidence" value="ECO:0007669"/>
    <property type="project" value="InterPro"/>
</dbReference>